<dbReference type="Proteomes" id="UP000002015">
    <property type="component" value="Chromosome"/>
</dbReference>
<dbReference type="InterPro" id="IPR025284">
    <property type="entry name" value="DUF4144"/>
</dbReference>
<dbReference type="AlphaFoldDB" id="A8G088"/>
<proteinExistence type="predicted"/>
<dbReference type="Gene3D" id="1.10.8.650">
    <property type="entry name" value="Uncharacterised protein PF13642 yp_926445, C-terminal domain"/>
    <property type="match status" value="1"/>
</dbReference>
<evidence type="ECO:0000313" key="1">
    <source>
        <dbReference type="EMBL" id="ABV38511.1"/>
    </source>
</evidence>
<dbReference type="OrthoDB" id="5917977at2"/>
<name>A8G088_SHESH</name>
<reference evidence="1 2" key="1">
    <citation type="submission" date="2007-08" db="EMBL/GenBank/DDBJ databases">
        <title>Complete sequence of Shewanella sediminis HAW-EB3.</title>
        <authorList>
            <consortium name="US DOE Joint Genome Institute"/>
            <person name="Copeland A."/>
            <person name="Lucas S."/>
            <person name="Lapidus A."/>
            <person name="Barry K."/>
            <person name="Glavina del Rio T."/>
            <person name="Dalin E."/>
            <person name="Tice H."/>
            <person name="Pitluck S."/>
            <person name="Chertkov O."/>
            <person name="Brettin T."/>
            <person name="Bruce D."/>
            <person name="Detter J.C."/>
            <person name="Han C."/>
            <person name="Schmutz J."/>
            <person name="Larimer F."/>
            <person name="Land M."/>
            <person name="Hauser L."/>
            <person name="Kyrpides N."/>
            <person name="Kim E."/>
            <person name="Zhao J.-S."/>
            <person name="Richardson P."/>
        </authorList>
    </citation>
    <scope>NUCLEOTIDE SEQUENCE [LARGE SCALE GENOMIC DNA]</scope>
    <source>
        <strain evidence="1 2">HAW-EB3</strain>
    </source>
</reference>
<dbReference type="EMBL" id="CP000821">
    <property type="protein sequence ID" value="ABV38511.1"/>
    <property type="molecule type" value="Genomic_DNA"/>
</dbReference>
<keyword evidence="2" id="KW-1185">Reference proteome</keyword>
<dbReference type="KEGG" id="sse:Ssed_3907"/>
<sequence length="121" mass="13966">MNCDENRHIKWPAILIQEDQAELVYLSSEQDWLLEQQSHIVQSSRLLDASGITYRLIPAQRTQLKPDKQLSWHVSDEPLRLPRVLALVRQHAGVSGHCCTAKLNAVSMEQIFEIMKYLEES</sequence>
<dbReference type="RefSeq" id="WP_012144241.1">
    <property type="nucleotide sequence ID" value="NC_009831.1"/>
</dbReference>
<dbReference type="STRING" id="425104.Ssed_3907"/>
<organism evidence="1 2">
    <name type="scientific">Shewanella sediminis (strain HAW-EB3)</name>
    <dbReference type="NCBI Taxonomy" id="425104"/>
    <lineage>
        <taxon>Bacteria</taxon>
        <taxon>Pseudomonadati</taxon>
        <taxon>Pseudomonadota</taxon>
        <taxon>Gammaproteobacteria</taxon>
        <taxon>Alteromonadales</taxon>
        <taxon>Shewanellaceae</taxon>
        <taxon>Shewanella</taxon>
    </lineage>
</organism>
<dbReference type="Gene3D" id="2.40.10.320">
    <property type="entry name" value="Uncharacterised protein PF13642 yp_926445, N-terminal domain"/>
    <property type="match status" value="1"/>
</dbReference>
<accession>A8G088</accession>
<dbReference type="Pfam" id="PF13642">
    <property type="entry name" value="DUF4144"/>
    <property type="match status" value="1"/>
</dbReference>
<evidence type="ECO:0000313" key="2">
    <source>
        <dbReference type="Proteomes" id="UP000002015"/>
    </source>
</evidence>
<dbReference type="HOGENOM" id="CLU_158707_1_0_6"/>
<dbReference type="eggNOG" id="ENOG5032HXA">
    <property type="taxonomic scope" value="Bacteria"/>
</dbReference>
<protein>
    <submittedName>
        <fullName evidence="1">Uncharacterized protein</fullName>
    </submittedName>
</protein>
<gene>
    <name evidence="1" type="ordered locus">Ssed_3907</name>
</gene>